<evidence type="ECO:0000313" key="3">
    <source>
        <dbReference type="Proteomes" id="UP000438429"/>
    </source>
</evidence>
<dbReference type="Proteomes" id="UP000438429">
    <property type="component" value="Unassembled WGS sequence"/>
</dbReference>
<name>A0A6A4T9R9_SCOMX</name>
<accession>A0A6A4T9R9</accession>
<evidence type="ECO:0000256" key="1">
    <source>
        <dbReference type="SAM" id="MobiDB-lite"/>
    </source>
</evidence>
<dbReference type="EMBL" id="VEVO01000004">
    <property type="protein sequence ID" value="KAF0043157.1"/>
    <property type="molecule type" value="Genomic_DNA"/>
</dbReference>
<reference evidence="2 3" key="1">
    <citation type="submission" date="2019-06" db="EMBL/GenBank/DDBJ databases">
        <title>Draft genomes of female and male turbot (Scophthalmus maximus).</title>
        <authorList>
            <person name="Xu H."/>
            <person name="Xu X.-W."/>
            <person name="Shao C."/>
            <person name="Chen S."/>
        </authorList>
    </citation>
    <scope>NUCLEOTIDE SEQUENCE [LARGE SCALE GENOMIC DNA]</scope>
    <source>
        <strain evidence="2">Ysfricsl-2016a</strain>
        <tissue evidence="2">Blood</tissue>
    </source>
</reference>
<feature type="region of interest" description="Disordered" evidence="1">
    <location>
        <begin position="1"/>
        <end position="23"/>
    </location>
</feature>
<dbReference type="AlphaFoldDB" id="A0A6A4T9R9"/>
<feature type="compositionally biased region" description="Basic residues" evidence="1">
    <location>
        <begin position="1"/>
        <end position="10"/>
    </location>
</feature>
<sequence length="117" mass="13715">MNTGRRKKEKKQQQQQQQQQQPPTFRRCLVSVEMVQCLRRKRQFNLLGGKGTHICITYPDSGEKEHIGICSICPTDLKRKCTSIKYCEKKEMMSPYKLDLASERRFCKCSQPPTWSS</sequence>
<protein>
    <submittedName>
        <fullName evidence="2">Uncharacterized protein</fullName>
    </submittedName>
</protein>
<gene>
    <name evidence="2" type="ORF">F2P81_004494</name>
</gene>
<evidence type="ECO:0000313" key="2">
    <source>
        <dbReference type="EMBL" id="KAF0043157.1"/>
    </source>
</evidence>
<proteinExistence type="predicted"/>
<comment type="caution">
    <text evidence="2">The sequence shown here is derived from an EMBL/GenBank/DDBJ whole genome shotgun (WGS) entry which is preliminary data.</text>
</comment>
<organism evidence="2 3">
    <name type="scientific">Scophthalmus maximus</name>
    <name type="common">Turbot</name>
    <name type="synonym">Psetta maxima</name>
    <dbReference type="NCBI Taxonomy" id="52904"/>
    <lineage>
        <taxon>Eukaryota</taxon>
        <taxon>Metazoa</taxon>
        <taxon>Chordata</taxon>
        <taxon>Craniata</taxon>
        <taxon>Vertebrata</taxon>
        <taxon>Euteleostomi</taxon>
        <taxon>Actinopterygii</taxon>
        <taxon>Neopterygii</taxon>
        <taxon>Teleostei</taxon>
        <taxon>Neoteleostei</taxon>
        <taxon>Acanthomorphata</taxon>
        <taxon>Carangaria</taxon>
        <taxon>Pleuronectiformes</taxon>
        <taxon>Pleuronectoidei</taxon>
        <taxon>Scophthalmidae</taxon>
        <taxon>Scophthalmus</taxon>
    </lineage>
</organism>